<dbReference type="AlphaFoldDB" id="A0A285J027"/>
<gene>
    <name evidence="2" type="ORF">SAMN05421748_11465</name>
</gene>
<evidence type="ECO:0000256" key="1">
    <source>
        <dbReference type="SAM" id="Phobius"/>
    </source>
</evidence>
<dbReference type="RefSeq" id="WP_097323158.1">
    <property type="nucleotide sequence ID" value="NZ_OBDY01000014.1"/>
</dbReference>
<feature type="transmembrane region" description="Helical" evidence="1">
    <location>
        <begin position="20"/>
        <end position="44"/>
    </location>
</feature>
<proteinExistence type="predicted"/>
<evidence type="ECO:0000313" key="2">
    <source>
        <dbReference type="EMBL" id="SNY53568.1"/>
    </source>
</evidence>
<protein>
    <submittedName>
        <fullName evidence="2">Uncharacterized protein</fullName>
    </submittedName>
</protein>
<accession>A0A285J027</accession>
<sequence>MTTRDPSPPPGSAFHERKDLVSYGAWAAVLAAVIGVTALVIDLINVRWGGVAEPRLSAIFTPALLVGLICGRASARTVAGRIAMHLSWAPFAVILIILAIVSTDQSASFLRAFGQTLIEMIRVAGEVVGTAVKGSD</sequence>
<reference evidence="2 3" key="1">
    <citation type="submission" date="2017-09" db="EMBL/GenBank/DDBJ databases">
        <authorList>
            <person name="Ehlers B."/>
            <person name="Leendertz F.H."/>
        </authorList>
    </citation>
    <scope>NUCLEOTIDE SEQUENCE [LARGE SCALE GENOMIC DNA]</scope>
    <source>
        <strain evidence="2 3">CGMCC 4.6857</strain>
    </source>
</reference>
<feature type="transmembrane region" description="Helical" evidence="1">
    <location>
        <begin position="56"/>
        <end position="75"/>
    </location>
</feature>
<keyword evidence="3" id="KW-1185">Reference proteome</keyword>
<organism evidence="2 3">
    <name type="scientific">Paractinoplanes atraurantiacus</name>
    <dbReference type="NCBI Taxonomy" id="1036182"/>
    <lineage>
        <taxon>Bacteria</taxon>
        <taxon>Bacillati</taxon>
        <taxon>Actinomycetota</taxon>
        <taxon>Actinomycetes</taxon>
        <taxon>Micromonosporales</taxon>
        <taxon>Micromonosporaceae</taxon>
        <taxon>Paractinoplanes</taxon>
    </lineage>
</organism>
<dbReference type="Proteomes" id="UP000219612">
    <property type="component" value="Unassembled WGS sequence"/>
</dbReference>
<keyword evidence="1" id="KW-1133">Transmembrane helix</keyword>
<dbReference type="EMBL" id="OBDY01000014">
    <property type="protein sequence ID" value="SNY53568.1"/>
    <property type="molecule type" value="Genomic_DNA"/>
</dbReference>
<dbReference type="OrthoDB" id="9833561at2"/>
<keyword evidence="1" id="KW-0472">Membrane</keyword>
<evidence type="ECO:0000313" key="3">
    <source>
        <dbReference type="Proteomes" id="UP000219612"/>
    </source>
</evidence>
<feature type="transmembrane region" description="Helical" evidence="1">
    <location>
        <begin position="81"/>
        <end position="101"/>
    </location>
</feature>
<name>A0A285J027_9ACTN</name>
<keyword evidence="1" id="KW-0812">Transmembrane</keyword>